<sequence>MNPAVQLGVARLLTHQAASGAFPACPTFSQYPYAWLRDSTFIAYALDRAGEYQGAARYYRWVSGVVAELAGQVDRLIMARHQGEFIPEAQFLPTRFSLTGGTLQDNWPNFQLDGYGQWLWGLGEHLTLSGTRALPDDYRQGVEVTLRYLQQFWLEPCFDCWEEFPYRWHTSTLASIFAGVQAMVPYFPEYEPLGEQIRTFIQSHAVTEGRLSKFIGYPVADASLLWAAVPFGVFSVEDPVFQATLAHIERELLRDGVHRYIHDTYYGGGSWVLLTAWLGWVYVRLGRREDALRLLEWVRAQDNGNGLPEQTQRSLLSPAYLASWTERWGPPAAPLLWSQAMQIVLEQELYPTPRQAGAL</sequence>
<protein>
    <recommendedName>
        <fullName evidence="1">GH15-like domain-containing protein</fullName>
    </recommendedName>
</protein>
<evidence type="ECO:0000259" key="1">
    <source>
        <dbReference type="Pfam" id="PF00723"/>
    </source>
</evidence>
<organism evidence="2 3">
    <name type="scientific">Deinococcus ruber</name>
    <dbReference type="NCBI Taxonomy" id="1848197"/>
    <lineage>
        <taxon>Bacteria</taxon>
        <taxon>Thermotogati</taxon>
        <taxon>Deinococcota</taxon>
        <taxon>Deinococci</taxon>
        <taxon>Deinococcales</taxon>
        <taxon>Deinococcaceae</taxon>
        <taxon>Deinococcus</taxon>
    </lineage>
</organism>
<evidence type="ECO:0000313" key="3">
    <source>
        <dbReference type="Proteomes" id="UP000603865"/>
    </source>
</evidence>
<dbReference type="Proteomes" id="UP000603865">
    <property type="component" value="Unassembled WGS sequence"/>
</dbReference>
<dbReference type="InterPro" id="IPR012341">
    <property type="entry name" value="6hp_glycosidase-like_sf"/>
</dbReference>
<evidence type="ECO:0000313" key="2">
    <source>
        <dbReference type="EMBL" id="GGR20334.1"/>
    </source>
</evidence>
<reference evidence="2" key="1">
    <citation type="journal article" date="2014" name="Int. J. Syst. Evol. Microbiol.">
        <title>Complete genome sequence of Corynebacterium casei LMG S-19264T (=DSM 44701T), isolated from a smear-ripened cheese.</title>
        <authorList>
            <consortium name="US DOE Joint Genome Institute (JGI-PGF)"/>
            <person name="Walter F."/>
            <person name="Albersmeier A."/>
            <person name="Kalinowski J."/>
            <person name="Ruckert C."/>
        </authorList>
    </citation>
    <scope>NUCLEOTIDE SEQUENCE</scope>
    <source>
        <strain evidence="2">JCM 31311</strain>
    </source>
</reference>
<dbReference type="GO" id="GO:0004553">
    <property type="term" value="F:hydrolase activity, hydrolyzing O-glycosyl compounds"/>
    <property type="evidence" value="ECO:0007669"/>
    <property type="project" value="TreeGrafter"/>
</dbReference>
<dbReference type="EMBL" id="BMQL01000024">
    <property type="protein sequence ID" value="GGR20334.1"/>
    <property type="molecule type" value="Genomic_DNA"/>
</dbReference>
<name>A0A918CFC8_9DEIO</name>
<dbReference type="InterPro" id="IPR011613">
    <property type="entry name" value="GH15-like"/>
</dbReference>
<dbReference type="PANTHER" id="PTHR31616:SF0">
    <property type="entry name" value="GLUCAN 1,4-ALPHA-GLUCOSIDASE"/>
    <property type="match status" value="1"/>
</dbReference>
<dbReference type="AlphaFoldDB" id="A0A918CFC8"/>
<keyword evidence="3" id="KW-1185">Reference proteome</keyword>
<comment type="caution">
    <text evidence="2">The sequence shown here is derived from an EMBL/GenBank/DDBJ whole genome shotgun (WGS) entry which is preliminary data.</text>
</comment>
<dbReference type="RefSeq" id="WP_189091886.1">
    <property type="nucleotide sequence ID" value="NZ_BMQL01000024.1"/>
</dbReference>
<gene>
    <name evidence="2" type="ORF">GCM10008957_35960</name>
</gene>
<proteinExistence type="predicted"/>
<dbReference type="SUPFAM" id="SSF48208">
    <property type="entry name" value="Six-hairpin glycosidases"/>
    <property type="match status" value="1"/>
</dbReference>
<dbReference type="Gene3D" id="1.50.10.10">
    <property type="match status" value="1"/>
</dbReference>
<dbReference type="Pfam" id="PF00723">
    <property type="entry name" value="Glyco_hydro_15"/>
    <property type="match status" value="1"/>
</dbReference>
<feature type="domain" description="GH15-like" evidence="1">
    <location>
        <begin position="12"/>
        <end position="288"/>
    </location>
</feature>
<accession>A0A918CFC8</accession>
<dbReference type="PANTHER" id="PTHR31616">
    <property type="entry name" value="TREHALASE"/>
    <property type="match status" value="1"/>
</dbReference>
<dbReference type="GO" id="GO:0005975">
    <property type="term" value="P:carbohydrate metabolic process"/>
    <property type="evidence" value="ECO:0007669"/>
    <property type="project" value="InterPro"/>
</dbReference>
<reference evidence="2" key="2">
    <citation type="submission" date="2020-09" db="EMBL/GenBank/DDBJ databases">
        <authorList>
            <person name="Sun Q."/>
            <person name="Ohkuma M."/>
        </authorList>
    </citation>
    <scope>NUCLEOTIDE SEQUENCE</scope>
    <source>
        <strain evidence="2">JCM 31311</strain>
    </source>
</reference>
<dbReference type="InterPro" id="IPR008928">
    <property type="entry name" value="6-hairpin_glycosidase_sf"/>
</dbReference>